<dbReference type="EMBL" id="JACGCM010001329">
    <property type="protein sequence ID" value="KAF6156488.1"/>
    <property type="molecule type" value="Genomic_DNA"/>
</dbReference>
<evidence type="ECO:0000313" key="2">
    <source>
        <dbReference type="Proteomes" id="UP000541444"/>
    </source>
</evidence>
<dbReference type="AlphaFoldDB" id="A0A7J7MP55"/>
<evidence type="ECO:0000313" key="1">
    <source>
        <dbReference type="EMBL" id="KAF6156488.1"/>
    </source>
</evidence>
<reference evidence="1 2" key="1">
    <citation type="journal article" date="2020" name="IScience">
        <title>Genome Sequencing of the Endangered Kingdonia uniflora (Circaeasteraceae, Ranunculales) Reveals Potential Mechanisms of Evolutionary Specialization.</title>
        <authorList>
            <person name="Sun Y."/>
            <person name="Deng T."/>
            <person name="Zhang A."/>
            <person name="Moore M.J."/>
            <person name="Landis J.B."/>
            <person name="Lin N."/>
            <person name="Zhang H."/>
            <person name="Zhang X."/>
            <person name="Huang J."/>
            <person name="Zhang X."/>
            <person name="Sun H."/>
            <person name="Wang H."/>
        </authorList>
    </citation>
    <scope>NUCLEOTIDE SEQUENCE [LARGE SCALE GENOMIC DNA]</scope>
    <source>
        <strain evidence="1">TB1705</strain>
        <tissue evidence="1">Leaf</tissue>
    </source>
</reference>
<dbReference type="Proteomes" id="UP000541444">
    <property type="component" value="Unassembled WGS sequence"/>
</dbReference>
<gene>
    <name evidence="1" type="ORF">GIB67_011289</name>
</gene>
<protein>
    <submittedName>
        <fullName evidence="1">Uncharacterized protein</fullName>
    </submittedName>
</protein>
<organism evidence="1 2">
    <name type="scientific">Kingdonia uniflora</name>
    <dbReference type="NCBI Taxonomy" id="39325"/>
    <lineage>
        <taxon>Eukaryota</taxon>
        <taxon>Viridiplantae</taxon>
        <taxon>Streptophyta</taxon>
        <taxon>Embryophyta</taxon>
        <taxon>Tracheophyta</taxon>
        <taxon>Spermatophyta</taxon>
        <taxon>Magnoliopsida</taxon>
        <taxon>Ranunculales</taxon>
        <taxon>Circaeasteraceae</taxon>
        <taxon>Kingdonia</taxon>
    </lineage>
</organism>
<accession>A0A7J7MP55</accession>
<proteinExistence type="predicted"/>
<name>A0A7J7MP55_9MAGN</name>
<keyword evidence="2" id="KW-1185">Reference proteome</keyword>
<sequence length="52" mass="6009">MGSPCTQASLHTWAAHLAHARVTHQLSHTLQQGKCLIYLYRRVVFPSYPMWD</sequence>
<comment type="caution">
    <text evidence="1">The sequence shown here is derived from an EMBL/GenBank/DDBJ whole genome shotgun (WGS) entry which is preliminary data.</text>
</comment>